<dbReference type="UniPathway" id="UPA00842"/>
<keyword evidence="3" id="KW-0808">Transferase</keyword>
<dbReference type="InterPro" id="IPR050898">
    <property type="entry name" value="Plant_acyltransferase"/>
</dbReference>
<dbReference type="PANTHER" id="PTHR31147:SF66">
    <property type="entry name" value="OS05G0315700 PROTEIN"/>
    <property type="match status" value="1"/>
</dbReference>
<dbReference type="GO" id="GO:0016740">
    <property type="term" value="F:transferase activity"/>
    <property type="evidence" value="ECO:0007669"/>
    <property type="project" value="UniProtKB-KW"/>
</dbReference>
<accession>A9NUN6</accession>
<dbReference type="PANTHER" id="PTHR31147">
    <property type="entry name" value="ACYL TRANSFERASE 4"/>
    <property type="match status" value="1"/>
</dbReference>
<dbReference type="InterPro" id="IPR023213">
    <property type="entry name" value="CAT-like_dom_sf"/>
</dbReference>
<reference evidence="5" key="1">
    <citation type="journal article" date="2008" name="BMC Genomics">
        <title>A conifer genomics resource of 200,000 spruce (Picea spp.) ESTs and 6,464 high-quality, sequence-finished full-length cDNAs for Sitka spruce (Picea sitchensis).</title>
        <authorList>
            <person name="Ralph S.G."/>
            <person name="Chun H.J."/>
            <person name="Kolosova N."/>
            <person name="Cooper D."/>
            <person name="Oddy C."/>
            <person name="Ritland C.E."/>
            <person name="Kirkpatrick R."/>
            <person name="Moore R."/>
            <person name="Barber S."/>
            <person name="Holt R.A."/>
            <person name="Jones S.J."/>
            <person name="Marra M.A."/>
            <person name="Douglas C.J."/>
            <person name="Ritland K."/>
            <person name="Bohlmann J."/>
        </authorList>
    </citation>
    <scope>NUCLEOTIDE SEQUENCE</scope>
    <source>
        <tissue evidence="5">Green portion of the leader tissue</tissue>
    </source>
</reference>
<dbReference type="Gene3D" id="3.30.559.10">
    <property type="entry name" value="Chloramphenicol acetyltransferase-like domain"/>
    <property type="match status" value="1"/>
</dbReference>
<comment type="pathway">
    <text evidence="1">Alkaloid biosynthesis; taxol biosynthesis.</text>
</comment>
<dbReference type="AlphaFoldDB" id="A9NUN6"/>
<dbReference type="Pfam" id="PF02458">
    <property type="entry name" value="Transferase"/>
    <property type="match status" value="1"/>
</dbReference>
<evidence type="ECO:0000256" key="3">
    <source>
        <dbReference type="ARBA" id="ARBA00022679"/>
    </source>
</evidence>
<evidence type="ECO:0000256" key="2">
    <source>
        <dbReference type="ARBA" id="ARBA00009861"/>
    </source>
</evidence>
<name>A9NUN6_PICSI</name>
<evidence type="ECO:0000256" key="1">
    <source>
        <dbReference type="ARBA" id="ARBA00005122"/>
    </source>
</evidence>
<sequence length="159" mass="17391">MLLFPFNARSRFRPRLPTGYYGNVIAGGYAKTRARDLTDQPLSFAVKLINEGKKKVNEEYMRSTVDLADLSGRPLSPAYGCYIISDVSDIVLLGAKVDFGWGKAAYACPASSPLPNFSYLMRPSKTDVEGIRVSVCLPSKAMDIFEENINTAINGGLQA</sequence>
<organism evidence="5">
    <name type="scientific">Picea sitchensis</name>
    <name type="common">Sitka spruce</name>
    <name type="synonym">Pinus sitchensis</name>
    <dbReference type="NCBI Taxonomy" id="3332"/>
    <lineage>
        <taxon>Eukaryota</taxon>
        <taxon>Viridiplantae</taxon>
        <taxon>Streptophyta</taxon>
        <taxon>Embryophyta</taxon>
        <taxon>Tracheophyta</taxon>
        <taxon>Spermatophyta</taxon>
        <taxon>Pinopsida</taxon>
        <taxon>Pinidae</taxon>
        <taxon>Conifers I</taxon>
        <taxon>Pinales</taxon>
        <taxon>Pinaceae</taxon>
        <taxon>Picea</taxon>
    </lineage>
</organism>
<comment type="similarity">
    <text evidence="2">Belongs to the plant acyltransferase family.</text>
</comment>
<dbReference type="EMBL" id="EF085039">
    <property type="protein sequence ID" value="ABK24347.1"/>
    <property type="molecule type" value="mRNA"/>
</dbReference>
<evidence type="ECO:0000313" key="5">
    <source>
        <dbReference type="EMBL" id="ABK24347.1"/>
    </source>
</evidence>
<dbReference type="GO" id="GO:0042617">
    <property type="term" value="P:paclitaxel biosynthetic process"/>
    <property type="evidence" value="ECO:0007669"/>
    <property type="project" value="UniProtKB-UniPathway"/>
</dbReference>
<proteinExistence type="evidence at transcript level"/>
<evidence type="ECO:0000256" key="4">
    <source>
        <dbReference type="ARBA" id="ARBA00023059"/>
    </source>
</evidence>
<keyword evidence="4" id="KW-0876">Taxol biosynthesis</keyword>
<protein>
    <submittedName>
        <fullName evidence="5">Uncharacterized protein</fullName>
    </submittedName>
</protein>